<gene>
    <name evidence="2" type="ORF">D7I47_10165</name>
</gene>
<dbReference type="SUPFAM" id="SSF52980">
    <property type="entry name" value="Restriction endonuclease-like"/>
    <property type="match status" value="1"/>
</dbReference>
<sequence length="286" mass="31085">MMLLDALARCDGVAHVETLRELGVPPWVAGAAVRTGLVRRPRRGWVATASADLALFAAASAGGRVGCATAARRHGLWVLDEPGLHLSIPHHSGHARPPADAIVHWRGREWRQGHALVDPVATVLRDLADCLSVEAALCVVDSALNSGAITLGELERLLSDTRRGARLLPLVDPLAESGFETLVRYRLLVAGILARSQVHVDGIGRLDLLVGDRLVIECDGRAHHDDPLARARDRERDLLLTARGYLVIRLDIRQILRDWPLTLAVIRDLVARGQHLWRAAGLRSGG</sequence>
<dbReference type="InterPro" id="IPR007569">
    <property type="entry name" value="DUF559"/>
</dbReference>
<dbReference type="RefSeq" id="WP_120762937.1">
    <property type="nucleotide sequence ID" value="NZ_CP032630.1"/>
</dbReference>
<evidence type="ECO:0000313" key="2">
    <source>
        <dbReference type="EMBL" id="AYF98590.1"/>
    </source>
</evidence>
<protein>
    <submittedName>
        <fullName evidence="2">DUF559 domain-containing protein</fullName>
    </submittedName>
</protein>
<accession>A0A387BJ86</accession>
<keyword evidence="3" id="KW-1185">Reference proteome</keyword>
<name>A0A387BJ86_9MICO</name>
<proteinExistence type="predicted"/>
<organism evidence="2 3">
    <name type="scientific">Protaetiibacter intestinalis</name>
    <dbReference type="NCBI Taxonomy" id="2419774"/>
    <lineage>
        <taxon>Bacteria</taxon>
        <taxon>Bacillati</taxon>
        <taxon>Actinomycetota</taxon>
        <taxon>Actinomycetes</taxon>
        <taxon>Micrococcales</taxon>
        <taxon>Microbacteriaceae</taxon>
        <taxon>Protaetiibacter</taxon>
    </lineage>
</organism>
<dbReference type="InterPro" id="IPR011335">
    <property type="entry name" value="Restrct_endonuc-II-like"/>
</dbReference>
<evidence type="ECO:0000259" key="1">
    <source>
        <dbReference type="Pfam" id="PF04480"/>
    </source>
</evidence>
<reference evidence="3" key="1">
    <citation type="submission" date="2018-09" db="EMBL/GenBank/DDBJ databases">
        <title>Genome sequencing of strain 2DFWR-13.</title>
        <authorList>
            <person name="Heo J."/>
            <person name="Kim S.-J."/>
            <person name="Kwon S.-W."/>
        </authorList>
    </citation>
    <scope>NUCLEOTIDE SEQUENCE [LARGE SCALE GENOMIC DNA]</scope>
    <source>
        <strain evidence="3">2DFWR-13</strain>
    </source>
</reference>
<evidence type="ECO:0000313" key="3">
    <source>
        <dbReference type="Proteomes" id="UP000278886"/>
    </source>
</evidence>
<dbReference type="Gene3D" id="3.40.960.10">
    <property type="entry name" value="VSR Endonuclease"/>
    <property type="match status" value="1"/>
</dbReference>
<dbReference type="EMBL" id="CP032630">
    <property type="protein sequence ID" value="AYF98590.1"/>
    <property type="molecule type" value="Genomic_DNA"/>
</dbReference>
<dbReference type="OrthoDB" id="2594539at2"/>
<dbReference type="AlphaFoldDB" id="A0A387BJ86"/>
<feature type="domain" description="DUF559" evidence="1">
    <location>
        <begin position="211"/>
        <end position="266"/>
    </location>
</feature>
<dbReference type="KEGG" id="lyd:D7I47_10165"/>
<dbReference type="Pfam" id="PF04480">
    <property type="entry name" value="DUF559"/>
    <property type="match status" value="1"/>
</dbReference>
<dbReference type="Proteomes" id="UP000278886">
    <property type="component" value="Chromosome"/>
</dbReference>